<dbReference type="Pfam" id="PF15579">
    <property type="entry name" value="Imm52"/>
    <property type="match status" value="1"/>
</dbReference>
<dbReference type="AlphaFoldDB" id="A0A1M7R632"/>
<proteinExistence type="predicted"/>
<feature type="domain" description="Immunity protein 52" evidence="1">
    <location>
        <begin position="131"/>
        <end position="233"/>
    </location>
</feature>
<sequence>MSLYLKISANFRTGVTLPTIEDQYYDLWKLASVLATIGLPISDWCPPADTPANSRLNAAFNTTGPTDAALAIARADKDSHASDLRTLGVWNGQENAGGTTLTTMYNTGRIPSNLSLIEDGIRAFEDYQNVVELVRGIVDIWNPMLIKVTPWGYDDHKIFQDRPPVGWMIYLPFELTPQQVPEAAQVIVIADKQKKGVSGTLLVSTTDVFSAENPAHVQIANAIETRLVDQDLLPTLREFLTQF</sequence>
<dbReference type="Proteomes" id="UP000184339">
    <property type="component" value="Unassembled WGS sequence"/>
</dbReference>
<gene>
    <name evidence="2" type="ORF">SAMN05192549_11337</name>
</gene>
<dbReference type="OrthoDB" id="8718152at2"/>
<reference evidence="3" key="1">
    <citation type="submission" date="2016-11" db="EMBL/GenBank/DDBJ databases">
        <authorList>
            <person name="Varghese N."/>
            <person name="Submissions S."/>
        </authorList>
    </citation>
    <scope>NUCLEOTIDE SEQUENCE [LARGE SCALE GENOMIC DNA]</scope>
    <source>
        <strain evidence="3">Sac-22</strain>
    </source>
</reference>
<dbReference type="RefSeq" id="WP_072788333.1">
    <property type="nucleotide sequence ID" value="NZ_FRCX01000013.1"/>
</dbReference>
<keyword evidence="3" id="KW-1185">Reference proteome</keyword>
<dbReference type="EMBL" id="FRCX01000013">
    <property type="protein sequence ID" value="SHN41835.1"/>
    <property type="molecule type" value="Genomic_DNA"/>
</dbReference>
<name>A0A1M7R632_9BURK</name>
<evidence type="ECO:0000259" key="1">
    <source>
        <dbReference type="Pfam" id="PF15579"/>
    </source>
</evidence>
<protein>
    <submittedName>
        <fullName evidence="2">Immunity protein 52</fullName>
    </submittedName>
</protein>
<dbReference type="STRING" id="551987.SAMN05192549_11337"/>
<organism evidence="2 3">
    <name type="scientific">Duganella sacchari</name>
    <dbReference type="NCBI Taxonomy" id="551987"/>
    <lineage>
        <taxon>Bacteria</taxon>
        <taxon>Pseudomonadati</taxon>
        <taxon>Pseudomonadota</taxon>
        <taxon>Betaproteobacteria</taxon>
        <taxon>Burkholderiales</taxon>
        <taxon>Oxalobacteraceae</taxon>
        <taxon>Telluria group</taxon>
        <taxon>Duganella</taxon>
    </lineage>
</organism>
<dbReference type="InterPro" id="IPR028969">
    <property type="entry name" value="Imm52"/>
</dbReference>
<accession>A0A1M7R632</accession>
<evidence type="ECO:0000313" key="2">
    <source>
        <dbReference type="EMBL" id="SHN41835.1"/>
    </source>
</evidence>
<evidence type="ECO:0000313" key="3">
    <source>
        <dbReference type="Proteomes" id="UP000184339"/>
    </source>
</evidence>